<protein>
    <submittedName>
        <fullName evidence="2">Uncharacterized protein</fullName>
    </submittedName>
</protein>
<keyword evidence="3" id="KW-1185">Reference proteome</keyword>
<dbReference type="Proteomes" id="UP000658320">
    <property type="component" value="Unassembled WGS sequence"/>
</dbReference>
<feature type="region of interest" description="Disordered" evidence="1">
    <location>
        <begin position="47"/>
        <end position="72"/>
    </location>
</feature>
<reference evidence="2" key="1">
    <citation type="journal article" date="2014" name="Int. J. Syst. Evol. Microbiol.">
        <title>Complete genome sequence of Corynebacterium casei LMG S-19264T (=DSM 44701T), isolated from a smear-ripened cheese.</title>
        <authorList>
            <consortium name="US DOE Joint Genome Institute (JGI-PGF)"/>
            <person name="Walter F."/>
            <person name="Albersmeier A."/>
            <person name="Kalinowski J."/>
            <person name="Ruckert C."/>
        </authorList>
    </citation>
    <scope>NUCLEOTIDE SEQUENCE</scope>
    <source>
        <strain evidence="2">JCM 4346</strain>
    </source>
</reference>
<proteinExistence type="predicted"/>
<dbReference type="AlphaFoldDB" id="A0A918CCN5"/>
<dbReference type="EMBL" id="BMSX01000008">
    <property type="protein sequence ID" value="GGR17566.1"/>
    <property type="molecule type" value="Genomic_DNA"/>
</dbReference>
<accession>A0A918CCN5</accession>
<organism evidence="2 3">
    <name type="scientific">Streptomyces aurantiogriseus</name>
    <dbReference type="NCBI Taxonomy" id="66870"/>
    <lineage>
        <taxon>Bacteria</taxon>
        <taxon>Bacillati</taxon>
        <taxon>Actinomycetota</taxon>
        <taxon>Actinomycetes</taxon>
        <taxon>Kitasatosporales</taxon>
        <taxon>Streptomycetaceae</taxon>
        <taxon>Streptomyces</taxon>
    </lineage>
</organism>
<evidence type="ECO:0000313" key="3">
    <source>
        <dbReference type="Proteomes" id="UP000658320"/>
    </source>
</evidence>
<evidence type="ECO:0000313" key="2">
    <source>
        <dbReference type="EMBL" id="GGR17566.1"/>
    </source>
</evidence>
<comment type="caution">
    <text evidence="2">The sequence shown here is derived from an EMBL/GenBank/DDBJ whole genome shotgun (WGS) entry which is preliminary data.</text>
</comment>
<sequence length="107" mass="11669">MRRHTCLTAAVRRSRGAYHRSDVRQAKWAEGRTALHCLCIAAVAPCSPSPPRRRPCSPPAGTSRIQAPRPWSAEPDIEVAALQPEVKDVRAAQASQQFAKLTQNTGS</sequence>
<reference evidence="2" key="2">
    <citation type="submission" date="2020-09" db="EMBL/GenBank/DDBJ databases">
        <authorList>
            <person name="Sun Q."/>
            <person name="Ohkuma M."/>
        </authorList>
    </citation>
    <scope>NUCLEOTIDE SEQUENCE</scope>
    <source>
        <strain evidence="2">JCM 4346</strain>
    </source>
</reference>
<evidence type="ECO:0000256" key="1">
    <source>
        <dbReference type="SAM" id="MobiDB-lite"/>
    </source>
</evidence>
<gene>
    <name evidence="2" type="ORF">GCM10010251_36910</name>
</gene>
<name>A0A918CCN5_9ACTN</name>